<protein>
    <recommendedName>
        <fullName evidence="3">Alkyl transferase</fullName>
        <ecNumber evidence="3">2.5.1.-</ecNumber>
    </recommendedName>
</protein>
<proteinExistence type="inferred from homology"/>
<evidence type="ECO:0000313" key="5">
    <source>
        <dbReference type="Proteomes" id="UP000623129"/>
    </source>
</evidence>
<dbReference type="EC" id="2.5.1.-" evidence="3"/>
<dbReference type="PANTHER" id="PTHR10291">
    <property type="entry name" value="DEHYDRODOLICHYL DIPHOSPHATE SYNTHASE FAMILY MEMBER"/>
    <property type="match status" value="1"/>
</dbReference>
<comment type="similarity">
    <text evidence="1 3">Belongs to the UPP synthase family.</text>
</comment>
<reference evidence="4" key="1">
    <citation type="submission" date="2020-01" db="EMBL/GenBank/DDBJ databases">
        <title>Genome sequence of Kobresia littledalei, the first chromosome-level genome in the family Cyperaceae.</title>
        <authorList>
            <person name="Qu G."/>
        </authorList>
    </citation>
    <scope>NUCLEOTIDE SEQUENCE</scope>
    <source>
        <strain evidence="4">C.B.Clarke</strain>
        <tissue evidence="4">Leaf</tissue>
    </source>
</reference>
<dbReference type="InterPro" id="IPR036424">
    <property type="entry name" value="UPP_synth-like_sf"/>
</dbReference>
<name>A0A833RT00_9POAL</name>
<dbReference type="GO" id="GO:0045547">
    <property type="term" value="F:ditrans,polycis-polyprenyl diphosphate synthase [(2E,6E)-farnesyl diphosphate specific] activity"/>
    <property type="evidence" value="ECO:0007669"/>
    <property type="project" value="TreeGrafter"/>
</dbReference>
<evidence type="ECO:0000256" key="1">
    <source>
        <dbReference type="ARBA" id="ARBA00005432"/>
    </source>
</evidence>
<dbReference type="InterPro" id="IPR018520">
    <property type="entry name" value="UPP_synth-like_CS"/>
</dbReference>
<gene>
    <name evidence="4" type="ORF">FCM35_KLT16520</name>
</gene>
<organism evidence="4 5">
    <name type="scientific">Carex littledalei</name>
    <dbReference type="NCBI Taxonomy" id="544730"/>
    <lineage>
        <taxon>Eukaryota</taxon>
        <taxon>Viridiplantae</taxon>
        <taxon>Streptophyta</taxon>
        <taxon>Embryophyta</taxon>
        <taxon>Tracheophyta</taxon>
        <taxon>Spermatophyta</taxon>
        <taxon>Magnoliopsida</taxon>
        <taxon>Liliopsida</taxon>
        <taxon>Poales</taxon>
        <taxon>Cyperaceae</taxon>
        <taxon>Cyperoideae</taxon>
        <taxon>Cariceae</taxon>
        <taxon>Carex</taxon>
        <taxon>Carex subgen. Euthyceras</taxon>
    </lineage>
</organism>
<sequence length="267" mass="31044">MIPKTVGHVSFMMRKFLFSILSIGPVPTHIAFIMDGNRRYAKKHALYQDGTKPDIGHRVGFNSLITTIQYCFEMGVKHATVYAFSIDNFRRGPQHVMTLMDLMKEKIDELMTEECMLKTFEVRIIFWGNLELLIEPVCIAARKIMDITIHNKGPVLSVCLAYTSTNEITHAIEGSIREKREEVQIYVNDLERNMYTAGCVEPDILIRTSGETRLSNFFLWQSDFTHLQNPNALWPELSLRHLVWAVLEYQKIIWYLKKRKGKTKKNN</sequence>
<dbReference type="PROSITE" id="PS01066">
    <property type="entry name" value="UPP_SYNTHASE"/>
    <property type="match status" value="1"/>
</dbReference>
<dbReference type="EMBL" id="SWLB01000004">
    <property type="protein sequence ID" value="KAF3339049.1"/>
    <property type="molecule type" value="Genomic_DNA"/>
</dbReference>
<evidence type="ECO:0000256" key="3">
    <source>
        <dbReference type="RuleBase" id="RU363018"/>
    </source>
</evidence>
<dbReference type="AlphaFoldDB" id="A0A833RT00"/>
<dbReference type="InterPro" id="IPR001441">
    <property type="entry name" value="UPP_synth-like"/>
</dbReference>
<accession>A0A833RT00</accession>
<dbReference type="Proteomes" id="UP000623129">
    <property type="component" value="Unassembled WGS sequence"/>
</dbReference>
<dbReference type="GO" id="GO:0016094">
    <property type="term" value="P:polyprenol biosynthetic process"/>
    <property type="evidence" value="ECO:0007669"/>
    <property type="project" value="TreeGrafter"/>
</dbReference>
<dbReference type="OrthoDB" id="4173905at2759"/>
<dbReference type="PANTHER" id="PTHR10291:SF43">
    <property type="entry name" value="DEHYDRODOLICHYL DIPHOSPHATE SYNTHASE COMPLEX SUBUNIT DHDDS"/>
    <property type="match status" value="1"/>
</dbReference>
<keyword evidence="2 3" id="KW-0808">Transferase</keyword>
<evidence type="ECO:0000313" key="4">
    <source>
        <dbReference type="EMBL" id="KAF3339049.1"/>
    </source>
</evidence>
<comment type="caution">
    <text evidence="4">The sequence shown here is derived from an EMBL/GenBank/DDBJ whole genome shotgun (WGS) entry which is preliminary data.</text>
</comment>
<dbReference type="Pfam" id="PF01255">
    <property type="entry name" value="Prenyltransf"/>
    <property type="match status" value="1"/>
</dbReference>
<dbReference type="NCBIfam" id="TIGR00055">
    <property type="entry name" value="uppS"/>
    <property type="match status" value="1"/>
</dbReference>
<dbReference type="SUPFAM" id="SSF64005">
    <property type="entry name" value="Undecaprenyl diphosphate synthase"/>
    <property type="match status" value="1"/>
</dbReference>
<dbReference type="Gene3D" id="3.40.1180.10">
    <property type="entry name" value="Decaprenyl diphosphate synthase-like"/>
    <property type="match status" value="1"/>
</dbReference>
<keyword evidence="5" id="KW-1185">Reference proteome</keyword>
<dbReference type="GO" id="GO:0005783">
    <property type="term" value="C:endoplasmic reticulum"/>
    <property type="evidence" value="ECO:0007669"/>
    <property type="project" value="TreeGrafter"/>
</dbReference>
<dbReference type="CDD" id="cd00475">
    <property type="entry name" value="Cis_IPPS"/>
    <property type="match status" value="1"/>
</dbReference>
<evidence type="ECO:0000256" key="2">
    <source>
        <dbReference type="ARBA" id="ARBA00022679"/>
    </source>
</evidence>